<evidence type="ECO:0000256" key="1">
    <source>
        <dbReference type="ARBA" id="ARBA00004141"/>
    </source>
</evidence>
<dbReference type="InterPro" id="IPR003439">
    <property type="entry name" value="ABC_transporter-like_ATP-bd"/>
</dbReference>
<evidence type="ECO:0000256" key="9">
    <source>
        <dbReference type="SAM" id="MobiDB-lite"/>
    </source>
</evidence>
<name>D2V5P7_NAEGR</name>
<dbReference type="OrthoDB" id="6500128at2759"/>
<keyword evidence="8 10" id="KW-0472">Membrane</keyword>
<evidence type="ECO:0000313" key="13">
    <source>
        <dbReference type="EMBL" id="EFC47687.1"/>
    </source>
</evidence>
<evidence type="ECO:0000313" key="14">
    <source>
        <dbReference type="Proteomes" id="UP000006671"/>
    </source>
</evidence>
<dbReference type="Proteomes" id="UP000006671">
    <property type="component" value="Unassembled WGS sequence"/>
</dbReference>
<dbReference type="RefSeq" id="XP_002680431.1">
    <property type="nucleotide sequence ID" value="XM_002680385.1"/>
</dbReference>
<dbReference type="InterPro" id="IPR039421">
    <property type="entry name" value="Type_1_exporter"/>
</dbReference>
<evidence type="ECO:0000256" key="7">
    <source>
        <dbReference type="ARBA" id="ARBA00022989"/>
    </source>
</evidence>
<dbReference type="eggNOG" id="KOG0055">
    <property type="taxonomic scope" value="Eukaryota"/>
</dbReference>
<dbReference type="PANTHER" id="PTHR43394">
    <property type="entry name" value="ATP-DEPENDENT PERMEASE MDL1, MITOCHONDRIAL"/>
    <property type="match status" value="1"/>
</dbReference>
<feature type="region of interest" description="Disordered" evidence="9">
    <location>
        <begin position="1"/>
        <end position="20"/>
    </location>
</feature>
<evidence type="ECO:0000259" key="11">
    <source>
        <dbReference type="PROSITE" id="PS50893"/>
    </source>
</evidence>
<keyword evidence="3" id="KW-0813">Transport</keyword>
<feature type="transmembrane region" description="Helical" evidence="10">
    <location>
        <begin position="70"/>
        <end position="97"/>
    </location>
</feature>
<organism evidence="14">
    <name type="scientific">Naegleria gruberi</name>
    <name type="common">Amoeba</name>
    <dbReference type="NCBI Taxonomy" id="5762"/>
    <lineage>
        <taxon>Eukaryota</taxon>
        <taxon>Discoba</taxon>
        <taxon>Heterolobosea</taxon>
        <taxon>Tetramitia</taxon>
        <taxon>Eutetramitia</taxon>
        <taxon>Vahlkampfiidae</taxon>
        <taxon>Naegleria</taxon>
    </lineage>
</organism>
<protein>
    <submittedName>
        <fullName evidence="13">Predicted protein</fullName>
    </submittedName>
</protein>
<dbReference type="Gene3D" id="3.40.50.300">
    <property type="entry name" value="P-loop containing nucleotide triphosphate hydrolases"/>
    <property type="match status" value="1"/>
</dbReference>
<keyword evidence="5" id="KW-0547">Nucleotide-binding</keyword>
<evidence type="ECO:0000256" key="8">
    <source>
        <dbReference type="ARBA" id="ARBA00023136"/>
    </source>
</evidence>
<dbReference type="PROSITE" id="PS00211">
    <property type="entry name" value="ABC_TRANSPORTER_1"/>
    <property type="match status" value="1"/>
</dbReference>
<dbReference type="GO" id="GO:0090374">
    <property type="term" value="P:oligopeptide export from mitochondrion"/>
    <property type="evidence" value="ECO:0007669"/>
    <property type="project" value="TreeGrafter"/>
</dbReference>
<feature type="transmembrane region" description="Helical" evidence="10">
    <location>
        <begin position="117"/>
        <end position="142"/>
    </location>
</feature>
<evidence type="ECO:0000256" key="2">
    <source>
        <dbReference type="ARBA" id="ARBA00007577"/>
    </source>
</evidence>
<feature type="transmembrane region" description="Helical" evidence="10">
    <location>
        <begin position="290"/>
        <end position="319"/>
    </location>
</feature>
<dbReference type="GO" id="GO:0016887">
    <property type="term" value="F:ATP hydrolysis activity"/>
    <property type="evidence" value="ECO:0007669"/>
    <property type="project" value="InterPro"/>
</dbReference>
<accession>D2V5P7</accession>
<sequence>MSIGAISGYQFTDVDNPPSEKERHHFRKKFHRNKETDETVSRTFIPDTLEPKVNVLSHCYMFKIFGWNTWLIVIGCIGAMGYGVIPVICQYLLGSLIDTFASPTVTSESAGRAVNKLSLQLLILAISGAIAFAIHHCFMQLANARLGTAMRKAYLGSLSKQEMNYFDIKKIGSLTVVLSEDIPKIQDVYTNEFFAFMQEIIQFVVGFILSLTVNYQMALILFSTAPLTFFLHTILSTIATLLTRKINKCTDNSAAAANEICSCMKTIRSMASEEKEAKKFSRDLRKIDTLGFYMGINYATFLGISVFVTWATISLGFWYGGHQIVDQKSTIGSIFKVFGMMFLGIVALIRSATFFPRYGKAYASETTLLKVLLRKPAIPFKGGQKLDKVEGEIVLKDVEFAYPSRPNINVMQEFNLHIKSGQTIALVGPSGSGKSTIVGLLERFYTPNKGNITIDGVDVSELDPMWLHRHCLGIVSQEPVLFAGSIKYNIAYALLGPDEDMNRFTSVSMEQIESVAKRANAHNFIMELPDKYDTLLGEKGVSLSGGQKQRIAIARALLQDPKILLLDEATSALDTESERLVQTALDELMKGRTSICIAHRLTTIVNADMICVLVRGKIVEKGTHQELIQIKDGVYRNLAQKQMMIGSQTDEEQEGISRVENIGDDNDE</sequence>
<dbReference type="OMA" id="KVFGMMF"/>
<feature type="domain" description="ABC transmembrane type-1" evidence="12">
    <location>
        <begin position="73"/>
        <end position="360"/>
    </location>
</feature>
<dbReference type="InterPro" id="IPR003593">
    <property type="entry name" value="AAA+_ATPase"/>
</dbReference>
<feature type="domain" description="ABC transporter" evidence="11">
    <location>
        <begin position="393"/>
        <end position="640"/>
    </location>
</feature>
<feature type="transmembrane region" description="Helical" evidence="10">
    <location>
        <begin position="331"/>
        <end position="349"/>
    </location>
</feature>
<keyword evidence="4 10" id="KW-0812">Transmembrane</keyword>
<evidence type="ECO:0000256" key="3">
    <source>
        <dbReference type="ARBA" id="ARBA00022448"/>
    </source>
</evidence>
<evidence type="ECO:0000256" key="10">
    <source>
        <dbReference type="SAM" id="Phobius"/>
    </source>
</evidence>
<dbReference type="Pfam" id="PF00664">
    <property type="entry name" value="ABC_membrane"/>
    <property type="match status" value="1"/>
</dbReference>
<dbReference type="PROSITE" id="PS50893">
    <property type="entry name" value="ABC_TRANSPORTER_2"/>
    <property type="match status" value="1"/>
</dbReference>
<dbReference type="Pfam" id="PF00005">
    <property type="entry name" value="ABC_tran"/>
    <property type="match status" value="1"/>
</dbReference>
<dbReference type="STRING" id="5762.D2V5P7"/>
<evidence type="ECO:0000259" key="12">
    <source>
        <dbReference type="PROSITE" id="PS50929"/>
    </source>
</evidence>
<dbReference type="CDD" id="cd18577">
    <property type="entry name" value="ABC_6TM_Pgp_ABCB1_D1_like"/>
    <property type="match status" value="1"/>
</dbReference>
<keyword evidence="14" id="KW-1185">Reference proteome</keyword>
<dbReference type="InParanoid" id="D2V5P7"/>
<dbReference type="FunFam" id="3.40.50.300:FF:000205">
    <property type="entry name" value="ABC transporter B family member 4"/>
    <property type="match status" value="1"/>
</dbReference>
<evidence type="ECO:0000256" key="4">
    <source>
        <dbReference type="ARBA" id="ARBA00022692"/>
    </source>
</evidence>
<dbReference type="InterPro" id="IPR011527">
    <property type="entry name" value="ABC1_TM_dom"/>
</dbReference>
<dbReference type="PANTHER" id="PTHR43394:SF27">
    <property type="entry name" value="ATP-DEPENDENT TRANSLOCASE ABCB1-LIKE"/>
    <property type="match status" value="1"/>
</dbReference>
<dbReference type="GO" id="GO:0005524">
    <property type="term" value="F:ATP binding"/>
    <property type="evidence" value="ECO:0007669"/>
    <property type="project" value="UniProtKB-KW"/>
</dbReference>
<dbReference type="InterPro" id="IPR036640">
    <property type="entry name" value="ABC1_TM_sf"/>
</dbReference>
<proteinExistence type="inferred from homology"/>
<reference evidence="13 14" key="1">
    <citation type="journal article" date="2010" name="Cell">
        <title>The genome of Naegleria gruberi illuminates early eukaryotic versatility.</title>
        <authorList>
            <person name="Fritz-Laylin L.K."/>
            <person name="Prochnik S.E."/>
            <person name="Ginger M.L."/>
            <person name="Dacks J.B."/>
            <person name="Carpenter M.L."/>
            <person name="Field M.C."/>
            <person name="Kuo A."/>
            <person name="Paredez A."/>
            <person name="Chapman J."/>
            <person name="Pham J."/>
            <person name="Shu S."/>
            <person name="Neupane R."/>
            <person name="Cipriano M."/>
            <person name="Mancuso J."/>
            <person name="Tu H."/>
            <person name="Salamov A."/>
            <person name="Lindquist E."/>
            <person name="Shapiro H."/>
            <person name="Lucas S."/>
            <person name="Grigoriev I.V."/>
            <person name="Cande W.Z."/>
            <person name="Fulton C."/>
            <person name="Rokhsar D.S."/>
            <person name="Dawson S.C."/>
        </authorList>
    </citation>
    <scope>NUCLEOTIDE SEQUENCE [LARGE SCALE GENOMIC DNA]</scope>
    <source>
        <strain evidence="13 14">NEG-M</strain>
    </source>
</reference>
<dbReference type="CDD" id="cd03249">
    <property type="entry name" value="ABC_MTABC3_MDL1_MDL2"/>
    <property type="match status" value="1"/>
</dbReference>
<evidence type="ECO:0000256" key="6">
    <source>
        <dbReference type="ARBA" id="ARBA00022840"/>
    </source>
</evidence>
<dbReference type="GO" id="GO:0005743">
    <property type="term" value="C:mitochondrial inner membrane"/>
    <property type="evidence" value="ECO:0007669"/>
    <property type="project" value="TreeGrafter"/>
</dbReference>
<keyword evidence="6" id="KW-0067">ATP-binding</keyword>
<dbReference type="InterPro" id="IPR027417">
    <property type="entry name" value="P-loop_NTPase"/>
</dbReference>
<dbReference type="SMART" id="SM00382">
    <property type="entry name" value="AAA"/>
    <property type="match status" value="1"/>
</dbReference>
<dbReference type="InterPro" id="IPR017871">
    <property type="entry name" value="ABC_transporter-like_CS"/>
</dbReference>
<keyword evidence="7 10" id="KW-1133">Transmembrane helix</keyword>
<feature type="region of interest" description="Disordered" evidence="9">
    <location>
        <begin position="646"/>
        <end position="668"/>
    </location>
</feature>
<comment type="similarity">
    <text evidence="2">Belongs to the ABC transporter superfamily. ABCB family. Multidrug resistance exporter (TC 3.A.1.201) subfamily.</text>
</comment>
<dbReference type="Gene3D" id="1.20.1560.10">
    <property type="entry name" value="ABC transporter type 1, transmembrane domain"/>
    <property type="match status" value="1"/>
</dbReference>
<comment type="subcellular location">
    <subcellularLocation>
        <location evidence="1">Membrane</location>
        <topology evidence="1">Multi-pass membrane protein</topology>
    </subcellularLocation>
</comment>
<dbReference type="GeneID" id="8849549"/>
<dbReference type="KEGG" id="ngr:NAEGRDRAFT_64157"/>
<dbReference type="GO" id="GO:0015421">
    <property type="term" value="F:ABC-type oligopeptide transporter activity"/>
    <property type="evidence" value="ECO:0007669"/>
    <property type="project" value="TreeGrafter"/>
</dbReference>
<gene>
    <name evidence="13" type="ORF">NAEGRDRAFT_64157</name>
</gene>
<dbReference type="SUPFAM" id="SSF90123">
    <property type="entry name" value="ABC transporter transmembrane region"/>
    <property type="match status" value="1"/>
</dbReference>
<dbReference type="VEuPathDB" id="AmoebaDB:NAEGRDRAFT_64157"/>
<feature type="transmembrane region" description="Helical" evidence="10">
    <location>
        <begin position="193"/>
        <end position="213"/>
    </location>
</feature>
<feature type="transmembrane region" description="Helical" evidence="10">
    <location>
        <begin position="219"/>
        <end position="242"/>
    </location>
</feature>
<evidence type="ECO:0000256" key="5">
    <source>
        <dbReference type="ARBA" id="ARBA00022741"/>
    </source>
</evidence>
<dbReference type="EMBL" id="GG738853">
    <property type="protein sequence ID" value="EFC47687.1"/>
    <property type="molecule type" value="Genomic_DNA"/>
</dbReference>
<dbReference type="AlphaFoldDB" id="D2V5P7"/>
<dbReference type="SUPFAM" id="SSF52540">
    <property type="entry name" value="P-loop containing nucleoside triphosphate hydrolases"/>
    <property type="match status" value="1"/>
</dbReference>
<dbReference type="PROSITE" id="PS50929">
    <property type="entry name" value="ABC_TM1F"/>
    <property type="match status" value="1"/>
</dbReference>